<evidence type="ECO:0000313" key="2">
    <source>
        <dbReference type="EMBL" id="GAA0543955.1"/>
    </source>
</evidence>
<dbReference type="RefSeq" id="WP_009947600.1">
    <property type="nucleotide sequence ID" value="NZ_BAAAGS010000037.1"/>
</dbReference>
<keyword evidence="3" id="KW-1185">Reference proteome</keyword>
<proteinExistence type="predicted"/>
<sequence length="52" mass="5097">MLRALIAAVLTAAALVAGAGAAHAQEVPDIVCETAIPPVEEGIAVVSNLVCS</sequence>
<evidence type="ECO:0000256" key="1">
    <source>
        <dbReference type="SAM" id="SignalP"/>
    </source>
</evidence>
<reference evidence="3" key="1">
    <citation type="journal article" date="2019" name="Int. J. Syst. Evol. Microbiol.">
        <title>The Global Catalogue of Microorganisms (GCM) 10K type strain sequencing project: providing services to taxonomists for standard genome sequencing and annotation.</title>
        <authorList>
            <consortium name="The Broad Institute Genomics Platform"/>
            <consortium name="The Broad Institute Genome Sequencing Center for Infectious Disease"/>
            <person name="Wu L."/>
            <person name="Ma J."/>
        </authorList>
    </citation>
    <scope>NUCLEOTIDE SEQUENCE [LARGE SCALE GENOMIC DNA]</scope>
    <source>
        <strain evidence="3">JCM 10303</strain>
    </source>
</reference>
<evidence type="ECO:0000313" key="3">
    <source>
        <dbReference type="Proteomes" id="UP001500729"/>
    </source>
</evidence>
<name>A0ABP3NG94_SACER</name>
<feature type="signal peptide" evidence="1">
    <location>
        <begin position="1"/>
        <end position="24"/>
    </location>
</feature>
<feature type="chain" id="PRO_5045239934" evidence="1">
    <location>
        <begin position="25"/>
        <end position="52"/>
    </location>
</feature>
<dbReference type="EMBL" id="BAAAGS010000037">
    <property type="protein sequence ID" value="GAA0543955.1"/>
    <property type="molecule type" value="Genomic_DNA"/>
</dbReference>
<accession>A0ABP3NG94</accession>
<dbReference type="Proteomes" id="UP001500729">
    <property type="component" value="Unassembled WGS sequence"/>
</dbReference>
<organism evidence="2 3">
    <name type="scientific">Saccharopolyspora erythraea</name>
    <name type="common">Streptomyces erythraeus</name>
    <dbReference type="NCBI Taxonomy" id="1836"/>
    <lineage>
        <taxon>Bacteria</taxon>
        <taxon>Bacillati</taxon>
        <taxon>Actinomycetota</taxon>
        <taxon>Actinomycetes</taxon>
        <taxon>Pseudonocardiales</taxon>
        <taxon>Pseudonocardiaceae</taxon>
        <taxon>Saccharopolyspora</taxon>
    </lineage>
</organism>
<protein>
    <submittedName>
        <fullName evidence="2">Uncharacterized protein</fullName>
    </submittedName>
</protein>
<comment type="caution">
    <text evidence="2">The sequence shown here is derived from an EMBL/GenBank/DDBJ whole genome shotgun (WGS) entry which is preliminary data.</text>
</comment>
<keyword evidence="1" id="KW-0732">Signal</keyword>
<gene>
    <name evidence="2" type="ORF">GCM10009533_48620</name>
</gene>